<dbReference type="InterPro" id="IPR012349">
    <property type="entry name" value="Split_barrel_FMN-bd"/>
</dbReference>
<accession>A0A2Y9TWY1</accession>
<dbReference type="EMBL" id="CP029185">
    <property type="protein sequence ID" value="AWH87934.1"/>
    <property type="molecule type" value="Genomic_DNA"/>
</dbReference>
<protein>
    <submittedName>
        <fullName evidence="2">Pyridoxamine 5-phosphate oxidase</fullName>
    </submittedName>
</protein>
<proteinExistence type="predicted"/>
<dbReference type="SUPFAM" id="SSF50475">
    <property type="entry name" value="FMN-binding split barrel"/>
    <property type="match status" value="1"/>
</dbReference>
<keyword evidence="3" id="KW-1185">Reference proteome</keyword>
<dbReference type="NCBIfam" id="TIGR04025">
    <property type="entry name" value="PPOX_FMN_DR2398"/>
    <property type="match status" value="1"/>
</dbReference>
<evidence type="ECO:0000313" key="3">
    <source>
        <dbReference type="Proteomes" id="UP000244908"/>
    </source>
</evidence>
<dbReference type="PANTHER" id="PTHR42815">
    <property type="entry name" value="FAD-BINDING, PUTATIVE (AFU_ORTHOLOGUE AFUA_6G07600)-RELATED"/>
    <property type="match status" value="1"/>
</dbReference>
<dbReference type="Gene3D" id="2.30.110.10">
    <property type="entry name" value="Electron Transport, Fmn-binding Protein, Chain A"/>
    <property type="match status" value="1"/>
</dbReference>
<name>A0A2Y9TWY1_9GAMM</name>
<gene>
    <name evidence="2" type="ORF">HYN51_04800</name>
</gene>
<dbReference type="PANTHER" id="PTHR42815:SF2">
    <property type="entry name" value="FAD-BINDING, PUTATIVE (AFU_ORTHOLOGUE AFUA_6G07600)-RELATED"/>
    <property type="match status" value="1"/>
</dbReference>
<evidence type="ECO:0000259" key="1">
    <source>
        <dbReference type="Pfam" id="PF01243"/>
    </source>
</evidence>
<evidence type="ECO:0000313" key="2">
    <source>
        <dbReference type="EMBL" id="AWH87934.1"/>
    </source>
</evidence>
<dbReference type="Proteomes" id="UP000244908">
    <property type="component" value="Chromosome"/>
</dbReference>
<organism evidence="2 3">
    <name type="scientific">Limnobaculum parvum</name>
    <dbReference type="NCBI Taxonomy" id="2172103"/>
    <lineage>
        <taxon>Bacteria</taxon>
        <taxon>Pseudomonadati</taxon>
        <taxon>Pseudomonadota</taxon>
        <taxon>Gammaproteobacteria</taxon>
        <taxon>Enterobacterales</taxon>
        <taxon>Budviciaceae</taxon>
        <taxon>Limnobaculum</taxon>
    </lineage>
</organism>
<dbReference type="RefSeq" id="WP_108900009.1">
    <property type="nucleotide sequence ID" value="NZ_CP029185.2"/>
</dbReference>
<dbReference type="InterPro" id="IPR011576">
    <property type="entry name" value="Pyridox_Oxase_N"/>
</dbReference>
<reference evidence="2 3" key="1">
    <citation type="journal article" date="2019" name="Int. J. Syst. Evol. Microbiol.">
        <title>Limnobaculum parvum gen. nov., sp. nov., isolated from a freshwater lake.</title>
        <authorList>
            <person name="Baek C."/>
            <person name="Shin S.K."/>
            <person name="Yi H."/>
        </authorList>
    </citation>
    <scope>NUCLEOTIDE SEQUENCE [LARGE SCALE GENOMIC DNA]</scope>
    <source>
        <strain evidence="2 3">HYN0051</strain>
    </source>
</reference>
<dbReference type="KEGG" id="lpv:HYN51_04800"/>
<dbReference type="OrthoDB" id="9796486at2"/>
<sequence>MYIKPEHAVSSQQQLREHYDMPHEIVVKKQIDFLAPYGQTLISMSPFFVLATVGKNGVDASPKGGYPGFVKTVGEKTLLIPDYAGNNRLDGLQNIIENPQVGLTFLVPGYNETFRINGKATISIDPSLCEFFTDTGKKVKCVIVVEIEEAFIHCGQAITLAKLWDSESQTNKDKAPSLDDIIQFHTGRETVS</sequence>
<dbReference type="InterPro" id="IPR024029">
    <property type="entry name" value="Pyridox_Oxase_FMN-dep"/>
</dbReference>
<dbReference type="AlphaFoldDB" id="A0A2Y9TWY1"/>
<feature type="domain" description="Pyridoxamine 5'-phosphate oxidase N-terminal" evidence="1">
    <location>
        <begin position="39"/>
        <end position="153"/>
    </location>
</feature>
<dbReference type="Pfam" id="PF01243">
    <property type="entry name" value="PNPOx_N"/>
    <property type="match status" value="1"/>
</dbReference>